<evidence type="ECO:0000256" key="1">
    <source>
        <dbReference type="SAM" id="Phobius"/>
    </source>
</evidence>
<dbReference type="Proteomes" id="UP000305848">
    <property type="component" value="Unassembled WGS sequence"/>
</dbReference>
<dbReference type="AlphaFoldDB" id="A0A4V5UUF0"/>
<keyword evidence="1" id="KW-0472">Membrane</keyword>
<feature type="transmembrane region" description="Helical" evidence="1">
    <location>
        <begin position="43"/>
        <end position="62"/>
    </location>
</feature>
<dbReference type="EMBL" id="SZQL01000006">
    <property type="protein sequence ID" value="TKK68913.1"/>
    <property type="molecule type" value="Genomic_DNA"/>
</dbReference>
<protein>
    <submittedName>
        <fullName evidence="2">Uncharacterized protein</fullName>
    </submittedName>
</protein>
<accession>A0A4V5UUF0</accession>
<comment type="caution">
    <text evidence="2">The sequence shown here is derived from an EMBL/GenBank/DDBJ whole genome shotgun (WGS) entry which is preliminary data.</text>
</comment>
<proteinExistence type="predicted"/>
<sequence length="66" mass="7690">MKKMSVVTSLKHQQPSFMAIEKEKTGGEELSAAKRKKWKVDKIVLLTWIAIIVLTIVFWYMILKLL</sequence>
<keyword evidence="1" id="KW-1133">Transmembrane helix</keyword>
<evidence type="ECO:0000313" key="2">
    <source>
        <dbReference type="EMBL" id="TKK68913.1"/>
    </source>
</evidence>
<reference evidence="2 3" key="1">
    <citation type="submission" date="2019-05" db="EMBL/GenBank/DDBJ databases">
        <title>Panacibacter sp. strain 17mud1-8 Genome sequencing and assembly.</title>
        <authorList>
            <person name="Chhetri G."/>
        </authorList>
    </citation>
    <scope>NUCLEOTIDE SEQUENCE [LARGE SCALE GENOMIC DNA]</scope>
    <source>
        <strain evidence="2 3">17mud1-8</strain>
    </source>
</reference>
<keyword evidence="3" id="KW-1185">Reference proteome</keyword>
<name>A0A4V5UUF0_9BACT</name>
<keyword evidence="1" id="KW-0812">Transmembrane</keyword>
<evidence type="ECO:0000313" key="3">
    <source>
        <dbReference type="Proteomes" id="UP000305848"/>
    </source>
</evidence>
<organism evidence="2 3">
    <name type="scientific">Ilyomonas limi</name>
    <dbReference type="NCBI Taxonomy" id="2575867"/>
    <lineage>
        <taxon>Bacteria</taxon>
        <taxon>Pseudomonadati</taxon>
        <taxon>Bacteroidota</taxon>
        <taxon>Chitinophagia</taxon>
        <taxon>Chitinophagales</taxon>
        <taxon>Chitinophagaceae</taxon>
        <taxon>Ilyomonas</taxon>
    </lineage>
</organism>
<gene>
    <name evidence="2" type="ORF">FC093_09470</name>
</gene>